<accession>A0ACC3SWU2</accession>
<dbReference type="Proteomes" id="UP001433508">
    <property type="component" value="Unassembled WGS sequence"/>
</dbReference>
<reference evidence="2" key="1">
    <citation type="journal article" date="2024" name="Front. Bioeng. Biotechnol.">
        <title>Genome-scale model development and genomic sequencing of the oleaginous clade Lipomyces.</title>
        <authorList>
            <person name="Czajka J.J."/>
            <person name="Han Y."/>
            <person name="Kim J."/>
            <person name="Mondo S.J."/>
            <person name="Hofstad B.A."/>
            <person name="Robles A."/>
            <person name="Haridas S."/>
            <person name="Riley R."/>
            <person name="LaButti K."/>
            <person name="Pangilinan J."/>
            <person name="Andreopoulos W."/>
            <person name="Lipzen A."/>
            <person name="Yan J."/>
            <person name="Wang M."/>
            <person name="Ng V."/>
            <person name="Grigoriev I.V."/>
            <person name="Spatafora J.W."/>
            <person name="Magnuson J.K."/>
            <person name="Baker S.E."/>
            <person name="Pomraning K.R."/>
        </authorList>
    </citation>
    <scope>NUCLEOTIDE SEQUENCE [LARGE SCALE GENOMIC DNA]</scope>
    <source>
        <strain evidence="2">CBS 7786</strain>
    </source>
</reference>
<sequence>MSSLDTCEGFSDVAQSLPVLLEQSVVVGNTSNEISSSLVLGENETIEKAGSKSFRWMGPLLGHGAPRASNSANSKLHSDNVEAVRKRIEKRKRRNGVNILPELSSESATKRSTNTLAARRYRQKRQEEVDVLDNRVKELEKELAMAKLETKWWQMEAQRWQKLAEHREK</sequence>
<evidence type="ECO:0000313" key="1">
    <source>
        <dbReference type="EMBL" id="KAK9235604.1"/>
    </source>
</evidence>
<organism evidence="1 2">
    <name type="scientific">Lipomyces kononenkoae</name>
    <name type="common">Yeast</name>
    <dbReference type="NCBI Taxonomy" id="34357"/>
    <lineage>
        <taxon>Eukaryota</taxon>
        <taxon>Fungi</taxon>
        <taxon>Dikarya</taxon>
        <taxon>Ascomycota</taxon>
        <taxon>Saccharomycotina</taxon>
        <taxon>Lipomycetes</taxon>
        <taxon>Lipomycetales</taxon>
        <taxon>Lipomycetaceae</taxon>
        <taxon>Lipomyces</taxon>
    </lineage>
</organism>
<name>A0ACC3SWU2_LIPKO</name>
<dbReference type="EMBL" id="MU971410">
    <property type="protein sequence ID" value="KAK9235604.1"/>
    <property type="molecule type" value="Genomic_DNA"/>
</dbReference>
<comment type="caution">
    <text evidence="1">The sequence shown here is derived from an EMBL/GenBank/DDBJ whole genome shotgun (WGS) entry which is preliminary data.</text>
</comment>
<keyword evidence="2" id="KW-1185">Reference proteome</keyword>
<gene>
    <name evidence="1" type="ORF">V1525DRAFT_409569</name>
</gene>
<proteinExistence type="predicted"/>
<protein>
    <submittedName>
        <fullName evidence="1">Uncharacterized protein</fullName>
    </submittedName>
</protein>
<evidence type="ECO:0000313" key="2">
    <source>
        <dbReference type="Proteomes" id="UP001433508"/>
    </source>
</evidence>